<feature type="domain" description="DUF302" evidence="1">
    <location>
        <begin position="56"/>
        <end position="117"/>
    </location>
</feature>
<accession>A0ABS3FDN3</accession>
<organism evidence="2 3">
    <name type="scientific">Flagellimonas profundi</name>
    <dbReference type="NCBI Taxonomy" id="2915620"/>
    <lineage>
        <taxon>Bacteria</taxon>
        <taxon>Pseudomonadati</taxon>
        <taxon>Bacteroidota</taxon>
        <taxon>Flavobacteriia</taxon>
        <taxon>Flavobacteriales</taxon>
        <taxon>Flavobacteriaceae</taxon>
        <taxon>Flagellimonas</taxon>
    </lineage>
</organism>
<evidence type="ECO:0000313" key="3">
    <source>
        <dbReference type="Proteomes" id="UP000664807"/>
    </source>
</evidence>
<proteinExistence type="predicted"/>
<dbReference type="PANTHER" id="PTHR38342">
    <property type="entry name" value="SLR5037 PROTEIN"/>
    <property type="match status" value="1"/>
</dbReference>
<dbReference type="EMBL" id="JAFLNM010000001">
    <property type="protein sequence ID" value="MBO0340691.1"/>
    <property type="molecule type" value="Genomic_DNA"/>
</dbReference>
<dbReference type="Pfam" id="PF03625">
    <property type="entry name" value="DUF302"/>
    <property type="match status" value="1"/>
</dbReference>
<keyword evidence="3" id="KW-1185">Reference proteome</keyword>
<gene>
    <name evidence="2" type="ORF">J0654_03495</name>
</gene>
<dbReference type="Gene3D" id="3.30.310.70">
    <property type="entry name" value="TT1751-like domain"/>
    <property type="match status" value="1"/>
</dbReference>
<dbReference type="InterPro" id="IPR035923">
    <property type="entry name" value="TT1751-like_sf"/>
</dbReference>
<dbReference type="InterPro" id="IPR016796">
    <property type="entry name" value="UCP021774"/>
</dbReference>
<dbReference type="PIRSF" id="PIRSF021774">
    <property type="entry name" value="UCP021774"/>
    <property type="match status" value="1"/>
</dbReference>
<name>A0ABS3FDN3_9FLAO</name>
<evidence type="ECO:0000259" key="1">
    <source>
        <dbReference type="Pfam" id="PF03625"/>
    </source>
</evidence>
<dbReference type="Proteomes" id="UP000664807">
    <property type="component" value="Unassembled WGS sequence"/>
</dbReference>
<protein>
    <submittedName>
        <fullName evidence="2">DUF302 domain-containing protein</fullName>
    </submittedName>
</protein>
<reference evidence="2 3" key="1">
    <citation type="submission" date="2021-03" db="EMBL/GenBank/DDBJ databases">
        <title>Muricauda lutimaris sp. nov. and Muricauda ruestringensis sp. nov, two marine members of the Flavobacteriaceae isolated from deep sea sediments of Western Pacific.</title>
        <authorList>
            <person name="Zhao S."/>
            <person name="Liu R."/>
        </authorList>
    </citation>
    <scope>NUCLEOTIDE SEQUENCE [LARGE SCALE GENOMIC DNA]</scope>
    <source>
        <strain evidence="2 3">BC31-3-A3</strain>
    </source>
</reference>
<evidence type="ECO:0000313" key="2">
    <source>
        <dbReference type="EMBL" id="MBO0340691.1"/>
    </source>
</evidence>
<dbReference type="PANTHER" id="PTHR38342:SF1">
    <property type="entry name" value="SLR5037 PROTEIN"/>
    <property type="match status" value="1"/>
</dbReference>
<comment type="caution">
    <text evidence="2">The sequence shown here is derived from an EMBL/GenBank/DDBJ whole genome shotgun (WGS) entry which is preliminary data.</text>
</comment>
<dbReference type="InterPro" id="IPR005180">
    <property type="entry name" value="DUF302"/>
</dbReference>
<sequence length="156" mass="17812">MAKNEEHKKKTAQQNYRESMNTSYCVTRRYNLTFEEAIDNVKNQLKKSGLDIVSEFDVKEYLGSIMKDMPNHFILLVCDRNTASELIANDIQMGILFPCNVTIKEVEDKSVVEVSMEDTSVTWSSSLKKDVEEIAKKTKENLEKVLSNIGPTNVKL</sequence>
<dbReference type="SUPFAM" id="SSF103247">
    <property type="entry name" value="TT1751-like"/>
    <property type="match status" value="1"/>
</dbReference>
<dbReference type="RefSeq" id="WP_207026317.1">
    <property type="nucleotide sequence ID" value="NZ_JAFLNM010000001.1"/>
</dbReference>
<dbReference type="CDD" id="cd14797">
    <property type="entry name" value="DUF302"/>
    <property type="match status" value="1"/>
</dbReference>